<feature type="compositionally biased region" description="Low complexity" evidence="5">
    <location>
        <begin position="87"/>
        <end position="100"/>
    </location>
</feature>
<evidence type="ECO:0000313" key="9">
    <source>
        <dbReference type="Proteomes" id="UP000254924"/>
    </source>
</evidence>
<gene>
    <name evidence="8" type="ORF">NCTC12224_01445</name>
</gene>
<evidence type="ECO:0000256" key="2">
    <source>
        <dbReference type="ARBA" id="ARBA00022525"/>
    </source>
</evidence>
<dbReference type="EMBL" id="UHFN01000007">
    <property type="protein sequence ID" value="SUN61385.1"/>
    <property type="molecule type" value="Genomic_DNA"/>
</dbReference>
<evidence type="ECO:0000256" key="1">
    <source>
        <dbReference type="ARBA" id="ARBA00022512"/>
    </source>
</evidence>
<evidence type="ECO:0000256" key="6">
    <source>
        <dbReference type="SAM" id="SignalP"/>
    </source>
</evidence>
<dbReference type="OrthoDB" id="2220206at2"/>
<keyword evidence="3 6" id="KW-0732">Signal</keyword>
<evidence type="ECO:0000256" key="3">
    <source>
        <dbReference type="ARBA" id="ARBA00022729"/>
    </source>
</evidence>
<proteinExistence type="predicted"/>
<dbReference type="NCBIfam" id="TIGR01167">
    <property type="entry name" value="LPXTG_anchor"/>
    <property type="match status" value="1"/>
</dbReference>
<evidence type="ECO:0000256" key="4">
    <source>
        <dbReference type="ARBA" id="ARBA00023088"/>
    </source>
</evidence>
<keyword evidence="4" id="KW-0572">Peptidoglycan-anchor</keyword>
<keyword evidence="2" id="KW-0964">Secreted</keyword>
<keyword evidence="1" id="KW-0134">Cell wall</keyword>
<feature type="region of interest" description="Disordered" evidence="5">
    <location>
        <begin position="29"/>
        <end position="168"/>
    </location>
</feature>
<protein>
    <submittedName>
        <fullName evidence="8">Extracellular protein</fullName>
    </submittedName>
</protein>
<dbReference type="InterPro" id="IPR019931">
    <property type="entry name" value="LPXTG_anchor"/>
</dbReference>
<organism evidence="8 9">
    <name type="scientific">Streptococcus hyointestinalis</name>
    <dbReference type="NCBI Taxonomy" id="1337"/>
    <lineage>
        <taxon>Bacteria</taxon>
        <taxon>Bacillati</taxon>
        <taxon>Bacillota</taxon>
        <taxon>Bacilli</taxon>
        <taxon>Lactobacillales</taxon>
        <taxon>Streptococcaceae</taxon>
        <taxon>Streptococcus</taxon>
    </lineage>
</organism>
<evidence type="ECO:0000313" key="8">
    <source>
        <dbReference type="EMBL" id="SUN61385.1"/>
    </source>
</evidence>
<dbReference type="Proteomes" id="UP000254924">
    <property type="component" value="Unassembled WGS sequence"/>
</dbReference>
<keyword evidence="9" id="KW-1185">Reference proteome</keyword>
<accession>A0A380K8G3</accession>
<feature type="domain" description="Gram-positive cocci surface proteins LPxTG" evidence="7">
    <location>
        <begin position="236"/>
        <end position="269"/>
    </location>
</feature>
<dbReference type="AlphaFoldDB" id="A0A380K8G3"/>
<feature type="compositionally biased region" description="Polar residues" evidence="5">
    <location>
        <begin position="126"/>
        <end position="161"/>
    </location>
</feature>
<evidence type="ECO:0000259" key="7">
    <source>
        <dbReference type="Pfam" id="PF00746"/>
    </source>
</evidence>
<feature type="compositionally biased region" description="Low complexity" evidence="5">
    <location>
        <begin position="37"/>
        <end position="71"/>
    </location>
</feature>
<feature type="compositionally biased region" description="Polar residues" evidence="5">
    <location>
        <begin position="72"/>
        <end position="86"/>
    </location>
</feature>
<dbReference type="Pfam" id="PF00746">
    <property type="entry name" value="Gram_pos_anchor"/>
    <property type="match status" value="1"/>
</dbReference>
<name>A0A380K8G3_9STRE</name>
<feature type="signal peptide" evidence="6">
    <location>
        <begin position="1"/>
        <end position="24"/>
    </location>
</feature>
<evidence type="ECO:0000256" key="5">
    <source>
        <dbReference type="SAM" id="MobiDB-lite"/>
    </source>
</evidence>
<sequence>MKKVKLVTLLSSALLASSAAGVFADDLVSDGTSLPATEQTQPSTSPSTSTSEGTSLPSDSSGSPTVPSTGTEVTPPSSSEGTSDIPTTPTESESSSSSSTNEEHSETTTQPNLDDQNKDNAGEQPAPNTGNTTVPTTDGSTAQVTPDKTVPTNNPSVSADTATKAGASQVGTTSTITGQVVQNVTAHAPVVTNTGATIVSTKDGQLVLSDGSTVPPETVGATTNSDKTITVTKADGTKATLPETGEKARSLLSILGAGMLVVAGFLAQKAWSRKDEKN</sequence>
<feature type="chain" id="PRO_5017070612" evidence="6">
    <location>
        <begin position="25"/>
        <end position="278"/>
    </location>
</feature>
<reference evidence="8 9" key="1">
    <citation type="submission" date="2018-06" db="EMBL/GenBank/DDBJ databases">
        <authorList>
            <consortium name="Pathogen Informatics"/>
            <person name="Doyle S."/>
        </authorList>
    </citation>
    <scope>NUCLEOTIDE SEQUENCE [LARGE SCALE GENOMIC DNA]</scope>
    <source>
        <strain evidence="8 9">NCTC12224</strain>
    </source>
</reference>